<dbReference type="SUPFAM" id="SSF55729">
    <property type="entry name" value="Acyl-CoA N-acyltransferases (Nat)"/>
    <property type="match status" value="1"/>
</dbReference>
<dbReference type="EMBL" id="JACHJW010000001">
    <property type="protein sequence ID" value="MBB4960796.1"/>
    <property type="molecule type" value="Genomic_DNA"/>
</dbReference>
<comment type="caution">
    <text evidence="2">The sequence shown here is derived from an EMBL/GenBank/DDBJ whole genome shotgun (WGS) entry which is preliminary data.</text>
</comment>
<evidence type="ECO:0000259" key="1">
    <source>
        <dbReference type="PROSITE" id="PS51186"/>
    </source>
</evidence>
<keyword evidence="3" id="KW-1185">Reference proteome</keyword>
<gene>
    <name evidence="2" type="ORF">FHR38_004529</name>
</gene>
<dbReference type="InterPro" id="IPR016181">
    <property type="entry name" value="Acyl_CoA_acyltransferase"/>
</dbReference>
<reference evidence="2 3" key="1">
    <citation type="submission" date="2020-08" db="EMBL/GenBank/DDBJ databases">
        <title>Sequencing the genomes of 1000 actinobacteria strains.</title>
        <authorList>
            <person name="Klenk H.-P."/>
        </authorList>
    </citation>
    <scope>NUCLEOTIDE SEQUENCE [LARGE SCALE GENOMIC DNA]</scope>
    <source>
        <strain evidence="2 3">DSM 45886</strain>
    </source>
</reference>
<proteinExistence type="predicted"/>
<dbReference type="GO" id="GO:0008999">
    <property type="term" value="F:protein-N-terminal-alanine acetyltransferase activity"/>
    <property type="evidence" value="ECO:0007669"/>
    <property type="project" value="TreeGrafter"/>
</dbReference>
<dbReference type="PROSITE" id="PS51186">
    <property type="entry name" value="GNAT"/>
    <property type="match status" value="1"/>
</dbReference>
<protein>
    <submittedName>
        <fullName evidence="2">RimJ/RimL family protein N-acetyltransferase</fullName>
    </submittedName>
</protein>
<dbReference type="AlphaFoldDB" id="A0A7W7WQZ0"/>
<organism evidence="2 3">
    <name type="scientific">Micromonospora polyrhachis</name>
    <dbReference type="NCBI Taxonomy" id="1282883"/>
    <lineage>
        <taxon>Bacteria</taxon>
        <taxon>Bacillati</taxon>
        <taxon>Actinomycetota</taxon>
        <taxon>Actinomycetes</taxon>
        <taxon>Micromonosporales</taxon>
        <taxon>Micromonosporaceae</taxon>
        <taxon>Micromonospora</taxon>
    </lineage>
</organism>
<accession>A0A7W7WQZ0</accession>
<dbReference type="Gene3D" id="3.40.630.30">
    <property type="match status" value="1"/>
</dbReference>
<dbReference type="GO" id="GO:1990189">
    <property type="term" value="F:protein N-terminal-serine acetyltransferase activity"/>
    <property type="evidence" value="ECO:0007669"/>
    <property type="project" value="TreeGrafter"/>
</dbReference>
<sequence>MFAYPLTDNAELRPLEPWQAADFAAYVERHRAHLAPWLPWAQIIVDEPSARQWLQRYAERQAADSGRIYGIWLDGALVGGTLFRVFDTASGVCEVGVWLSPEAQGQGLVNRAARCMIDWAVDVRGMARVEWRVDATNTRSIAVANRLGMTRDGVLREVFPLNGVRIDLEVWSVLAHEWRATHAEAV</sequence>
<name>A0A7W7WQZ0_9ACTN</name>
<keyword evidence="2" id="KW-0808">Transferase</keyword>
<dbReference type="PANTHER" id="PTHR43441">
    <property type="entry name" value="RIBOSOMAL-PROTEIN-SERINE ACETYLTRANSFERASE"/>
    <property type="match status" value="1"/>
</dbReference>
<evidence type="ECO:0000313" key="3">
    <source>
        <dbReference type="Proteomes" id="UP000578819"/>
    </source>
</evidence>
<dbReference type="InterPro" id="IPR000182">
    <property type="entry name" value="GNAT_dom"/>
</dbReference>
<dbReference type="RefSeq" id="WP_184536515.1">
    <property type="nucleotide sequence ID" value="NZ_JACHJW010000001.1"/>
</dbReference>
<dbReference type="PANTHER" id="PTHR43441:SF10">
    <property type="entry name" value="ACETYLTRANSFERASE"/>
    <property type="match status" value="1"/>
</dbReference>
<dbReference type="InterPro" id="IPR051908">
    <property type="entry name" value="Ribosomal_N-acetyltransferase"/>
</dbReference>
<evidence type="ECO:0000313" key="2">
    <source>
        <dbReference type="EMBL" id="MBB4960796.1"/>
    </source>
</evidence>
<dbReference type="Proteomes" id="UP000578819">
    <property type="component" value="Unassembled WGS sequence"/>
</dbReference>
<dbReference type="GO" id="GO:0005737">
    <property type="term" value="C:cytoplasm"/>
    <property type="evidence" value="ECO:0007669"/>
    <property type="project" value="TreeGrafter"/>
</dbReference>
<dbReference type="Pfam" id="PF13302">
    <property type="entry name" value="Acetyltransf_3"/>
    <property type="match status" value="1"/>
</dbReference>
<feature type="domain" description="N-acetyltransferase" evidence="1">
    <location>
        <begin position="10"/>
        <end position="171"/>
    </location>
</feature>